<dbReference type="AlphaFoldDB" id="I0YQ15"/>
<proteinExistence type="predicted"/>
<dbReference type="CDD" id="cd00519">
    <property type="entry name" value="Lipase_3"/>
    <property type="match status" value="1"/>
</dbReference>
<evidence type="ECO:0000259" key="1">
    <source>
        <dbReference type="Pfam" id="PF01764"/>
    </source>
</evidence>
<reference evidence="2 3" key="1">
    <citation type="journal article" date="2012" name="Genome Biol.">
        <title>The genome of the polar eukaryotic microalga coccomyxa subellipsoidea reveals traits of cold adaptation.</title>
        <authorList>
            <person name="Blanc G."/>
            <person name="Agarkova I."/>
            <person name="Grimwood J."/>
            <person name="Kuo A."/>
            <person name="Brueggeman A."/>
            <person name="Dunigan D."/>
            <person name="Gurnon J."/>
            <person name="Ladunga I."/>
            <person name="Lindquist E."/>
            <person name="Lucas S."/>
            <person name="Pangilinan J."/>
            <person name="Proschold T."/>
            <person name="Salamov A."/>
            <person name="Schmutz J."/>
            <person name="Weeks D."/>
            <person name="Yamada T."/>
            <person name="Claverie J.M."/>
            <person name="Grigoriev I."/>
            <person name="Van Etten J."/>
            <person name="Lomsadze A."/>
            <person name="Borodovsky M."/>
        </authorList>
    </citation>
    <scope>NUCLEOTIDE SEQUENCE [LARGE SCALE GENOMIC DNA]</scope>
    <source>
        <strain evidence="2 3">C-169</strain>
    </source>
</reference>
<dbReference type="InterPro" id="IPR029058">
    <property type="entry name" value="AB_hydrolase_fold"/>
</dbReference>
<dbReference type="SUPFAM" id="SSF53474">
    <property type="entry name" value="alpha/beta-Hydrolases"/>
    <property type="match status" value="1"/>
</dbReference>
<sequence length="418" mass="45205">MVENVDEVFENQRYFGPVGWQAPGLLDRSDWTDAEGKPVKAEPFPNDPSTDSWDFVLDHSTDAEGWLYGSVFRRRHFYEVLPMDPVAWPLLLAAHREVLRTSMAQKAVLNRVDPSTMQPPCAQASSSLLQEPGSELGEQDVPQTLLQALLCGAMHSRAAYGYAMAAGHVSSLLNFALLQTVHQFDFCAAGGASGEANNEAVSNLAGVMPGHLLMAEWNNSIGRPCHYVAADLANHCIVVAIRGSLEVGDMLSDVTAVPMEMTLMGVQGKVHEGMMSAATFVHCNTVEAMEAAAQRFPGWHVLVTGHSYGGGHSTCMNQKSFALQNRWRGSCAAVFSLELAEMVTPFTTSFVYGADVVPRLSAASVEGAFLELAAASPVRTAAAKFGRQVTSTLEGLKRYALGHLILPRESEEMHSHAL</sequence>
<evidence type="ECO:0000313" key="3">
    <source>
        <dbReference type="Proteomes" id="UP000007264"/>
    </source>
</evidence>
<dbReference type="PANTHER" id="PTHR46023">
    <property type="entry name" value="LIPASE CLASS 3 PROTEIN-LIKE"/>
    <property type="match status" value="1"/>
</dbReference>
<keyword evidence="3" id="KW-1185">Reference proteome</keyword>
<dbReference type="Pfam" id="PF01764">
    <property type="entry name" value="Lipase_3"/>
    <property type="match status" value="1"/>
</dbReference>
<dbReference type="InterPro" id="IPR002921">
    <property type="entry name" value="Fungal_lipase-type"/>
</dbReference>
<dbReference type="PANTHER" id="PTHR46023:SF6">
    <property type="entry name" value="LIPASE CLASS 3 FAMILY PROTEIN"/>
    <property type="match status" value="1"/>
</dbReference>
<feature type="domain" description="Fungal lipase-type" evidence="1">
    <location>
        <begin position="238"/>
        <end position="362"/>
    </location>
</feature>
<protein>
    <submittedName>
        <fullName evidence="2">Alpha/beta-hydrolase</fullName>
    </submittedName>
</protein>
<organism evidence="2 3">
    <name type="scientific">Coccomyxa subellipsoidea (strain C-169)</name>
    <name type="common">Green microalga</name>
    <dbReference type="NCBI Taxonomy" id="574566"/>
    <lineage>
        <taxon>Eukaryota</taxon>
        <taxon>Viridiplantae</taxon>
        <taxon>Chlorophyta</taxon>
        <taxon>core chlorophytes</taxon>
        <taxon>Trebouxiophyceae</taxon>
        <taxon>Trebouxiophyceae incertae sedis</taxon>
        <taxon>Coccomyxaceae</taxon>
        <taxon>Coccomyxa</taxon>
        <taxon>Coccomyxa subellipsoidea</taxon>
    </lineage>
</organism>
<dbReference type="GO" id="GO:0016787">
    <property type="term" value="F:hydrolase activity"/>
    <property type="evidence" value="ECO:0007669"/>
    <property type="project" value="UniProtKB-KW"/>
</dbReference>
<dbReference type="RefSeq" id="XP_005645028.1">
    <property type="nucleotide sequence ID" value="XM_005644971.1"/>
</dbReference>
<comment type="caution">
    <text evidence="2">The sequence shown here is derived from an EMBL/GenBank/DDBJ whole genome shotgun (WGS) entry which is preliminary data.</text>
</comment>
<dbReference type="KEGG" id="csl:COCSUDRAFT_43919"/>
<dbReference type="Gene3D" id="3.40.50.1820">
    <property type="entry name" value="alpha/beta hydrolase"/>
    <property type="match status" value="1"/>
</dbReference>
<dbReference type="EMBL" id="AGSI01000015">
    <property type="protein sequence ID" value="EIE20484.1"/>
    <property type="molecule type" value="Genomic_DNA"/>
</dbReference>
<gene>
    <name evidence="2" type="ORF">COCSUDRAFT_43919</name>
</gene>
<dbReference type="GO" id="GO:0006629">
    <property type="term" value="P:lipid metabolic process"/>
    <property type="evidence" value="ECO:0007669"/>
    <property type="project" value="InterPro"/>
</dbReference>
<evidence type="ECO:0000313" key="2">
    <source>
        <dbReference type="EMBL" id="EIE20484.1"/>
    </source>
</evidence>
<accession>I0YQ15</accession>
<dbReference type="Proteomes" id="UP000007264">
    <property type="component" value="Unassembled WGS sequence"/>
</dbReference>
<dbReference type="OrthoDB" id="438440at2759"/>
<dbReference type="eggNOG" id="KOG2088">
    <property type="taxonomic scope" value="Eukaryota"/>
</dbReference>
<dbReference type="GeneID" id="17038460"/>
<name>I0YQ15_COCSC</name>